<dbReference type="PROSITE" id="PS50931">
    <property type="entry name" value="HTH_LYSR"/>
    <property type="match status" value="1"/>
</dbReference>
<dbReference type="Gene3D" id="3.40.190.10">
    <property type="entry name" value="Periplasmic binding protein-like II"/>
    <property type="match status" value="2"/>
</dbReference>
<dbReference type="Proteomes" id="UP000186141">
    <property type="component" value="Unassembled WGS sequence"/>
</dbReference>
<evidence type="ECO:0000256" key="3">
    <source>
        <dbReference type="ARBA" id="ARBA00023125"/>
    </source>
</evidence>
<dbReference type="InterPro" id="IPR000847">
    <property type="entry name" value="LysR_HTH_N"/>
</dbReference>
<organism evidence="6 7">
    <name type="scientific">Gemmobacter megaterium</name>
    <dbReference type="NCBI Taxonomy" id="1086013"/>
    <lineage>
        <taxon>Bacteria</taxon>
        <taxon>Pseudomonadati</taxon>
        <taxon>Pseudomonadota</taxon>
        <taxon>Alphaproteobacteria</taxon>
        <taxon>Rhodobacterales</taxon>
        <taxon>Paracoccaceae</taxon>
        <taxon>Gemmobacter</taxon>
    </lineage>
</organism>
<dbReference type="AlphaFoldDB" id="A0A1N7ND30"/>
<dbReference type="Gene3D" id="1.10.10.10">
    <property type="entry name" value="Winged helix-like DNA-binding domain superfamily/Winged helix DNA-binding domain"/>
    <property type="match status" value="1"/>
</dbReference>
<dbReference type="InterPro" id="IPR036390">
    <property type="entry name" value="WH_DNA-bd_sf"/>
</dbReference>
<dbReference type="SUPFAM" id="SSF53850">
    <property type="entry name" value="Periplasmic binding protein-like II"/>
    <property type="match status" value="1"/>
</dbReference>
<evidence type="ECO:0000256" key="2">
    <source>
        <dbReference type="ARBA" id="ARBA00023015"/>
    </source>
</evidence>
<accession>A0A1N7ND30</accession>
<dbReference type="GO" id="GO:0003700">
    <property type="term" value="F:DNA-binding transcription factor activity"/>
    <property type="evidence" value="ECO:0007669"/>
    <property type="project" value="InterPro"/>
</dbReference>
<comment type="similarity">
    <text evidence="1">Belongs to the LysR transcriptional regulatory family.</text>
</comment>
<dbReference type="Pfam" id="PF00126">
    <property type="entry name" value="HTH_1"/>
    <property type="match status" value="1"/>
</dbReference>
<evidence type="ECO:0000313" key="7">
    <source>
        <dbReference type="Proteomes" id="UP000186141"/>
    </source>
</evidence>
<dbReference type="Pfam" id="PF03466">
    <property type="entry name" value="LysR_substrate"/>
    <property type="match status" value="1"/>
</dbReference>
<dbReference type="GO" id="GO:0043565">
    <property type="term" value="F:sequence-specific DNA binding"/>
    <property type="evidence" value="ECO:0007669"/>
    <property type="project" value="TreeGrafter"/>
</dbReference>
<dbReference type="SUPFAM" id="SSF46785">
    <property type="entry name" value="Winged helix' DNA-binding domain"/>
    <property type="match status" value="1"/>
</dbReference>
<protein>
    <submittedName>
        <fullName evidence="6">Transcriptional regulator, LysR family</fullName>
    </submittedName>
</protein>
<evidence type="ECO:0000256" key="4">
    <source>
        <dbReference type="ARBA" id="ARBA00023163"/>
    </source>
</evidence>
<dbReference type="GO" id="GO:0006351">
    <property type="term" value="P:DNA-templated transcription"/>
    <property type="evidence" value="ECO:0007669"/>
    <property type="project" value="TreeGrafter"/>
</dbReference>
<gene>
    <name evidence="6" type="ORF">SAMN05421774_103300</name>
</gene>
<dbReference type="InterPro" id="IPR036388">
    <property type="entry name" value="WH-like_DNA-bd_sf"/>
</dbReference>
<evidence type="ECO:0000259" key="5">
    <source>
        <dbReference type="PROSITE" id="PS50931"/>
    </source>
</evidence>
<dbReference type="InterPro" id="IPR058163">
    <property type="entry name" value="LysR-type_TF_proteobact-type"/>
</dbReference>
<feature type="domain" description="HTH lysR-type" evidence="5">
    <location>
        <begin position="6"/>
        <end position="63"/>
    </location>
</feature>
<evidence type="ECO:0000313" key="6">
    <source>
        <dbReference type="EMBL" id="SIS96190.1"/>
    </source>
</evidence>
<dbReference type="OrthoDB" id="5526340at2"/>
<dbReference type="STRING" id="1086013.SAMN05421774_103300"/>
<dbReference type="EMBL" id="FTOT01000003">
    <property type="protein sequence ID" value="SIS96190.1"/>
    <property type="molecule type" value="Genomic_DNA"/>
</dbReference>
<dbReference type="RefSeq" id="WP_076530816.1">
    <property type="nucleotide sequence ID" value="NZ_BMEH01000003.1"/>
</dbReference>
<reference evidence="6 7" key="1">
    <citation type="submission" date="2017-01" db="EMBL/GenBank/DDBJ databases">
        <authorList>
            <person name="Mah S.A."/>
            <person name="Swanson W.J."/>
            <person name="Moy G.W."/>
            <person name="Vacquier V.D."/>
        </authorList>
    </citation>
    <scope>NUCLEOTIDE SEQUENCE [LARGE SCALE GENOMIC DNA]</scope>
    <source>
        <strain evidence="6 7">DSM 26375</strain>
    </source>
</reference>
<keyword evidence="4" id="KW-0804">Transcription</keyword>
<keyword evidence="7" id="KW-1185">Reference proteome</keyword>
<name>A0A1N7ND30_9RHOB</name>
<keyword evidence="3" id="KW-0238">DNA-binding</keyword>
<dbReference type="PRINTS" id="PR00039">
    <property type="entry name" value="HTHLYSR"/>
</dbReference>
<sequence length="302" mass="33792">MRRTLPSTRDLCCFEAVVRNGSVTRAAAELNMTQSAVSRRLGYLEDLLGQRLFLRERQRIIPTPAARDYADSLRGLLNEIEVATTRMLTEGRQGGVLTLGCLPTFGSRWLVPRLNRFLSTHPTIDINLVSKIRRFDFDSEDIQAAIYFGPAVWPNCNMRHLMGESVIPVAAPSLMTGASLPELLRGAPLIQHTTRPTLWREWLAHAGIGTLNGEAGPKFEFYSLVIEAAVAGIGFALLPEFLVQREIDSGALVRVSDNAMPCTDSYYYVYPDRYRESHNVQVFGNWLFKEMNAPDPAFQTAV</sequence>
<dbReference type="InterPro" id="IPR005119">
    <property type="entry name" value="LysR_subst-bd"/>
</dbReference>
<proteinExistence type="inferred from homology"/>
<evidence type="ECO:0000256" key="1">
    <source>
        <dbReference type="ARBA" id="ARBA00009437"/>
    </source>
</evidence>
<keyword evidence="2" id="KW-0805">Transcription regulation</keyword>
<dbReference type="PANTHER" id="PTHR30537">
    <property type="entry name" value="HTH-TYPE TRANSCRIPTIONAL REGULATOR"/>
    <property type="match status" value="1"/>
</dbReference>
<dbReference type="PANTHER" id="PTHR30537:SF26">
    <property type="entry name" value="GLYCINE CLEAVAGE SYSTEM TRANSCRIPTIONAL ACTIVATOR"/>
    <property type="match status" value="1"/>
</dbReference>